<sequence length="538" mass="58967">MAPRTHIAVIGGGISGLSTAWYLARTAPPSVAITLLESSKRTGGWISSDRVKDPAHPGGTILLERGPRSLRPQGISGLNTLEMVGDLGIESSLVPVSKSSPAAKNRFIYSRNKLHKLPSSIMGALTHPLLGPKLPRAGLDLVVANSGQEDESIQEFVTRRFGKGFSDDLISAMVHGIYAGDVSKLSVRSTFGMLYHLEKDYRSVALGLLMGGGGPIETPWDHKLKEGITKRMPDLGDFVSKTSIYSFTDGLEVLSRALEKDLKNSGRVDIRKDSRVKKLDFDLSRRTVKISMKNHEPLSVDHVIAALPPRKLHSLLAKDHPELVYDPSVTVAVVNLVYSSENAKLASPGFGYLIPRSEDSTVKHNGLLGVVYDSCSITSQDQGPSRDHTLKLTAMIGGHMFDEVTSGHNQNNEELESFFIETAKETVRKHLQIEAAPELVKAHIHRECIPQYLVGHLERMQTLDERLRSDYDGLLAVTGAGYLGVSVNDCIKNAREVAEAVLSRFQEDEGEEDSEEKKEAKLVGKHEAVTGLERSWFL</sequence>
<dbReference type="InterPro" id="IPR050464">
    <property type="entry name" value="Zeta_carotene_desat/Oxidored"/>
</dbReference>
<dbReference type="GO" id="GO:0004729">
    <property type="term" value="F:oxygen-dependent protoporphyrinogen oxidase activity"/>
    <property type="evidence" value="ECO:0007669"/>
    <property type="project" value="UniProtKB-UniRule"/>
</dbReference>
<dbReference type="OrthoDB" id="438553at2759"/>
<keyword evidence="9 11" id="KW-0627">Porphyrin biosynthesis</keyword>
<keyword evidence="8 11" id="KW-0350">Heme biosynthesis</keyword>
<dbReference type="GO" id="GO:0006782">
    <property type="term" value="P:protoporphyrinogen IX biosynthetic process"/>
    <property type="evidence" value="ECO:0007669"/>
    <property type="project" value="UniProtKB-UniRule"/>
</dbReference>
<comment type="similarity">
    <text evidence="3 11">Belongs to the protoporphyrinogen/coproporphyrinogen oxidase family. Protoporphyrinogen oxidase subfamily.</text>
</comment>
<dbReference type="GO" id="GO:0005743">
    <property type="term" value="C:mitochondrial inner membrane"/>
    <property type="evidence" value="ECO:0007669"/>
    <property type="project" value="UniProtKB-SubCell"/>
</dbReference>
<dbReference type="PANTHER" id="PTHR42923">
    <property type="entry name" value="PROTOPORPHYRINOGEN OXIDASE"/>
    <property type="match status" value="1"/>
</dbReference>
<keyword evidence="14" id="KW-1185">Reference proteome</keyword>
<comment type="cofactor">
    <cofactor evidence="11">
        <name>FAD</name>
        <dbReference type="ChEBI" id="CHEBI:57692"/>
    </cofactor>
    <text evidence="11">Binds 1 FAD per subunit.</text>
</comment>
<dbReference type="InterPro" id="IPR002937">
    <property type="entry name" value="Amino_oxidase"/>
</dbReference>
<evidence type="ECO:0000256" key="10">
    <source>
        <dbReference type="ARBA" id="ARBA00047554"/>
    </source>
</evidence>
<keyword evidence="5 11" id="KW-0285">Flavoprotein</keyword>
<comment type="caution">
    <text evidence="13">The sequence shown here is derived from an EMBL/GenBank/DDBJ whole genome shotgun (WGS) entry which is preliminary data.</text>
</comment>
<accession>A0A9P3H647</accession>
<comment type="pathway">
    <text evidence="2 11">Porphyrin-containing compound metabolism; protoporphyrin-IX biosynthesis; protoporphyrin-IX from protoporphyrinogen-IX: step 1/1.</text>
</comment>
<evidence type="ECO:0000256" key="11">
    <source>
        <dbReference type="RuleBase" id="RU367069"/>
    </source>
</evidence>
<dbReference type="InterPro" id="IPR004572">
    <property type="entry name" value="Protoporphyrinogen_oxidase"/>
</dbReference>
<dbReference type="Gene3D" id="3.50.50.60">
    <property type="entry name" value="FAD/NAD(P)-binding domain"/>
    <property type="match status" value="1"/>
</dbReference>
<evidence type="ECO:0000256" key="8">
    <source>
        <dbReference type="ARBA" id="ARBA00023133"/>
    </source>
</evidence>
<reference evidence="13" key="2">
    <citation type="journal article" date="2022" name="Microbiol. Resour. Announc.">
        <title>Whole-Genome Sequence of Entomortierella parvispora E1425, a Mucoromycotan Fungus Associated with Burkholderiaceae-Related Endosymbiotic Bacteria.</title>
        <authorList>
            <person name="Herlambang A."/>
            <person name="Guo Y."/>
            <person name="Takashima Y."/>
            <person name="Narisawa K."/>
            <person name="Ohta H."/>
            <person name="Nishizawa T."/>
        </authorList>
    </citation>
    <scope>NUCLEOTIDE SEQUENCE</scope>
    <source>
        <strain evidence="13">E1425</strain>
    </source>
</reference>
<dbReference type="AlphaFoldDB" id="A0A9P3H647"/>
<evidence type="ECO:0000256" key="3">
    <source>
        <dbReference type="ARBA" id="ARBA00010551"/>
    </source>
</evidence>
<dbReference type="Proteomes" id="UP000827284">
    <property type="component" value="Unassembled WGS sequence"/>
</dbReference>
<dbReference type="SUPFAM" id="SSF51905">
    <property type="entry name" value="FAD/NAD(P)-binding domain"/>
    <property type="match status" value="1"/>
</dbReference>
<reference evidence="13" key="1">
    <citation type="submission" date="2021-11" db="EMBL/GenBank/DDBJ databases">
        <authorList>
            <person name="Herlambang A."/>
            <person name="Guo Y."/>
            <person name="Takashima Y."/>
            <person name="Nishizawa T."/>
        </authorList>
    </citation>
    <scope>NUCLEOTIDE SEQUENCE</scope>
    <source>
        <strain evidence="13">E1425</strain>
    </source>
</reference>
<evidence type="ECO:0000256" key="7">
    <source>
        <dbReference type="ARBA" id="ARBA00023002"/>
    </source>
</evidence>
<organism evidence="13 14">
    <name type="scientific">Entomortierella parvispora</name>
    <dbReference type="NCBI Taxonomy" id="205924"/>
    <lineage>
        <taxon>Eukaryota</taxon>
        <taxon>Fungi</taxon>
        <taxon>Fungi incertae sedis</taxon>
        <taxon>Mucoromycota</taxon>
        <taxon>Mortierellomycotina</taxon>
        <taxon>Mortierellomycetes</taxon>
        <taxon>Mortierellales</taxon>
        <taxon>Mortierellaceae</taxon>
        <taxon>Entomortierella</taxon>
    </lineage>
</organism>
<proteinExistence type="inferred from homology"/>
<comment type="catalytic activity">
    <reaction evidence="10 11">
        <text>protoporphyrinogen IX + 3 O2 = protoporphyrin IX + 3 H2O2</text>
        <dbReference type="Rhea" id="RHEA:25576"/>
        <dbReference type="ChEBI" id="CHEBI:15379"/>
        <dbReference type="ChEBI" id="CHEBI:16240"/>
        <dbReference type="ChEBI" id="CHEBI:57306"/>
        <dbReference type="ChEBI" id="CHEBI:57307"/>
        <dbReference type="EC" id="1.3.3.4"/>
    </reaction>
</comment>
<comment type="function">
    <text evidence="1 11">Catalyzes the 6-electron oxidation of protoporphyrinogen-IX to form protoporphyrin-IX.</text>
</comment>
<evidence type="ECO:0000313" key="13">
    <source>
        <dbReference type="EMBL" id="GJJ70771.1"/>
    </source>
</evidence>
<evidence type="ECO:0000259" key="12">
    <source>
        <dbReference type="Pfam" id="PF01593"/>
    </source>
</evidence>
<dbReference type="NCBIfam" id="TIGR00562">
    <property type="entry name" value="proto_IX_ox"/>
    <property type="match status" value="1"/>
</dbReference>
<keyword evidence="7 11" id="KW-0560">Oxidoreductase</keyword>
<dbReference type="EMBL" id="BQFW01000004">
    <property type="protein sequence ID" value="GJJ70771.1"/>
    <property type="molecule type" value="Genomic_DNA"/>
</dbReference>
<feature type="domain" description="Amine oxidase" evidence="12">
    <location>
        <begin position="14"/>
        <end position="502"/>
    </location>
</feature>
<comment type="subcellular location">
    <subcellularLocation>
        <location evidence="11">Mitochondrion inner membrane</location>
    </subcellularLocation>
</comment>
<evidence type="ECO:0000313" key="14">
    <source>
        <dbReference type="Proteomes" id="UP000827284"/>
    </source>
</evidence>
<protein>
    <recommendedName>
        <fullName evidence="4 11">Protoporphyrinogen oxidase</fullName>
        <ecNumber evidence="4 11">1.3.3.4</ecNumber>
    </recommendedName>
</protein>
<dbReference type="SUPFAM" id="SSF54373">
    <property type="entry name" value="FAD-linked reductases, C-terminal domain"/>
    <property type="match status" value="1"/>
</dbReference>
<dbReference type="PANTHER" id="PTHR42923:SF3">
    <property type="entry name" value="PROTOPORPHYRINOGEN OXIDASE"/>
    <property type="match status" value="1"/>
</dbReference>
<gene>
    <name evidence="13" type="ORF">EMPS_03121</name>
</gene>
<evidence type="ECO:0000256" key="4">
    <source>
        <dbReference type="ARBA" id="ARBA00012867"/>
    </source>
</evidence>
<evidence type="ECO:0000256" key="2">
    <source>
        <dbReference type="ARBA" id="ARBA00005073"/>
    </source>
</evidence>
<evidence type="ECO:0000256" key="6">
    <source>
        <dbReference type="ARBA" id="ARBA00022827"/>
    </source>
</evidence>
<name>A0A9P3H647_9FUNG</name>
<evidence type="ECO:0000256" key="1">
    <source>
        <dbReference type="ARBA" id="ARBA00002600"/>
    </source>
</evidence>
<evidence type="ECO:0000256" key="5">
    <source>
        <dbReference type="ARBA" id="ARBA00022630"/>
    </source>
</evidence>
<dbReference type="EC" id="1.3.3.4" evidence="4 11"/>
<dbReference type="InterPro" id="IPR036188">
    <property type="entry name" value="FAD/NAD-bd_sf"/>
</dbReference>
<dbReference type="Pfam" id="PF01593">
    <property type="entry name" value="Amino_oxidase"/>
    <property type="match status" value="1"/>
</dbReference>
<evidence type="ECO:0000256" key="9">
    <source>
        <dbReference type="ARBA" id="ARBA00023244"/>
    </source>
</evidence>
<keyword evidence="6 11" id="KW-0274">FAD</keyword>